<dbReference type="CDD" id="cd06267">
    <property type="entry name" value="PBP1_LacI_sugar_binding-like"/>
    <property type="match status" value="1"/>
</dbReference>
<dbReference type="EMBL" id="CP019728">
    <property type="protein sequence ID" value="AQS52697.1"/>
    <property type="molecule type" value="Genomic_DNA"/>
</dbReference>
<proteinExistence type="predicted"/>
<dbReference type="PROSITE" id="PS00356">
    <property type="entry name" value="HTH_LACI_1"/>
    <property type="match status" value="1"/>
</dbReference>
<sequence>MPTLTDVAKLANVSKMTVSRVINHPEQVTEELRELVFKAMKELDYRPNNVAKALAQNRTLIVKVMVLEELDTTEPYYMNLLIGIASGLDKKHYALQLVTQTSVNQTECDGFIIMGMREGDYSFIKELKKPVVLFGENTYGFTYVDSDNFGGTAKATTYAIDRGYQKIVFVGIDVEAPFEQSRENGYIETMQQAGMETEILRFENYSTQTKDYFHTHINRYPQNTCFICSSDRLALGVERGIFQGGYSVPHDYGVIGFDGVLLDQVAEPKLTTVKQEVRQMGEHCADLIINKIQHPDQVIKSIELDTQLIIRESTK</sequence>
<dbReference type="GO" id="GO:0000976">
    <property type="term" value="F:transcription cis-regulatory region binding"/>
    <property type="evidence" value="ECO:0007669"/>
    <property type="project" value="TreeGrafter"/>
</dbReference>
<dbReference type="AlphaFoldDB" id="A0A1S6IMC5"/>
<dbReference type="InterPro" id="IPR000843">
    <property type="entry name" value="HTH_LacI"/>
</dbReference>
<keyword evidence="6" id="KW-1185">Reference proteome</keyword>
<dbReference type="SUPFAM" id="SSF53822">
    <property type="entry name" value="Periplasmic binding protein-like I"/>
    <property type="match status" value="1"/>
</dbReference>
<dbReference type="InterPro" id="IPR010982">
    <property type="entry name" value="Lambda_DNA-bd_dom_sf"/>
</dbReference>
<protein>
    <submittedName>
        <fullName evidence="5">HTH-type transcriptional repressor CytR</fullName>
    </submittedName>
</protein>
<feature type="domain" description="HTH lacI-type" evidence="4">
    <location>
        <begin position="2"/>
        <end position="56"/>
    </location>
</feature>
<dbReference type="PANTHER" id="PTHR30146:SF154">
    <property type="entry name" value="TRANSCRIPTION REGULATOR, MEMBER OF GALR FAMILY"/>
    <property type="match status" value="1"/>
</dbReference>
<dbReference type="OrthoDB" id="9796186at2"/>
<dbReference type="Pfam" id="PF13377">
    <property type="entry name" value="Peripla_BP_3"/>
    <property type="match status" value="1"/>
</dbReference>
<dbReference type="SMART" id="SM00354">
    <property type="entry name" value="HTH_LACI"/>
    <property type="match status" value="1"/>
</dbReference>
<keyword evidence="2" id="KW-0238">DNA-binding</keyword>
<evidence type="ECO:0000256" key="3">
    <source>
        <dbReference type="ARBA" id="ARBA00023163"/>
    </source>
</evidence>
<dbReference type="CDD" id="cd01392">
    <property type="entry name" value="HTH_LacI"/>
    <property type="match status" value="1"/>
</dbReference>
<dbReference type="KEGG" id="jda:BW727_100289"/>
<evidence type="ECO:0000259" key="4">
    <source>
        <dbReference type="PROSITE" id="PS50932"/>
    </source>
</evidence>
<evidence type="ECO:0000313" key="5">
    <source>
        <dbReference type="EMBL" id="AQS52697.1"/>
    </source>
</evidence>
<dbReference type="Gene3D" id="3.40.50.2300">
    <property type="match status" value="2"/>
</dbReference>
<name>A0A1S6IMC5_9LACT</name>
<dbReference type="PROSITE" id="PS50932">
    <property type="entry name" value="HTH_LACI_2"/>
    <property type="match status" value="1"/>
</dbReference>
<dbReference type="PRINTS" id="PR00036">
    <property type="entry name" value="HTHLACI"/>
</dbReference>
<keyword evidence="1" id="KW-0805">Transcription regulation</keyword>
<keyword evidence="3" id="KW-0804">Transcription</keyword>
<dbReference type="InterPro" id="IPR046335">
    <property type="entry name" value="LacI/GalR-like_sensor"/>
</dbReference>
<accession>A0A1S6IMC5</accession>
<organism evidence="5 6">
    <name type="scientific">Jeotgalibaca dankookensis</name>
    <dbReference type="NCBI Taxonomy" id="708126"/>
    <lineage>
        <taxon>Bacteria</taxon>
        <taxon>Bacillati</taxon>
        <taxon>Bacillota</taxon>
        <taxon>Bacilli</taxon>
        <taxon>Lactobacillales</taxon>
        <taxon>Carnobacteriaceae</taxon>
        <taxon>Jeotgalibaca</taxon>
    </lineage>
</organism>
<dbReference type="Gene3D" id="1.10.260.40">
    <property type="entry name" value="lambda repressor-like DNA-binding domains"/>
    <property type="match status" value="1"/>
</dbReference>
<dbReference type="GO" id="GO:0003700">
    <property type="term" value="F:DNA-binding transcription factor activity"/>
    <property type="evidence" value="ECO:0007669"/>
    <property type="project" value="TreeGrafter"/>
</dbReference>
<dbReference type="SUPFAM" id="SSF47413">
    <property type="entry name" value="lambda repressor-like DNA-binding domains"/>
    <property type="match status" value="1"/>
</dbReference>
<dbReference type="Pfam" id="PF00356">
    <property type="entry name" value="LacI"/>
    <property type="match status" value="1"/>
</dbReference>
<evidence type="ECO:0000256" key="2">
    <source>
        <dbReference type="ARBA" id="ARBA00023125"/>
    </source>
</evidence>
<dbReference type="Proteomes" id="UP000188993">
    <property type="component" value="Chromosome"/>
</dbReference>
<gene>
    <name evidence="5" type="primary">cytR</name>
    <name evidence="5" type="ORF">BW727_100289</name>
</gene>
<dbReference type="PANTHER" id="PTHR30146">
    <property type="entry name" value="LACI-RELATED TRANSCRIPTIONAL REPRESSOR"/>
    <property type="match status" value="1"/>
</dbReference>
<dbReference type="InterPro" id="IPR028082">
    <property type="entry name" value="Peripla_BP_I"/>
</dbReference>
<reference evidence="5 6" key="1">
    <citation type="journal article" date="2014" name="Int. J. Syst. Evol. Microbiol.">
        <title>Jeotgalibaca dankookensis gen. nov., sp. nov., a member of the family Carnobacteriaceae, isolated from seujeot (Korean traditional food).</title>
        <authorList>
            <person name="Lee D.G."/>
            <person name="Trujillo M.E."/>
            <person name="Kang H."/>
            <person name="Ahn T.Y."/>
        </authorList>
    </citation>
    <scope>NUCLEOTIDE SEQUENCE [LARGE SCALE GENOMIC DNA]</scope>
    <source>
        <strain evidence="5 6">EX-07</strain>
    </source>
</reference>
<evidence type="ECO:0000256" key="1">
    <source>
        <dbReference type="ARBA" id="ARBA00023015"/>
    </source>
</evidence>
<dbReference type="RefSeq" id="WP_062468148.1">
    <property type="nucleotide sequence ID" value="NZ_BBYN01000005.1"/>
</dbReference>
<evidence type="ECO:0000313" key="6">
    <source>
        <dbReference type="Proteomes" id="UP000188993"/>
    </source>
</evidence>
<dbReference type="STRING" id="708126.BW727_100289"/>